<reference evidence="2 3" key="1">
    <citation type="submission" date="2020-10" db="EMBL/GenBank/DDBJ databases">
        <title>Draft genome sequences of plant-associated actinobacteria.</title>
        <authorList>
            <person name="Tarlachkov S.V."/>
            <person name="Starodumova I.P."/>
            <person name="Dorofeeva L.V."/>
            <person name="Prisyazhnaya N.V."/>
            <person name="Roubtsova T.V."/>
            <person name="Chizhov V.N."/>
            <person name="Nadler S.A."/>
            <person name="Subbotin S.A."/>
            <person name="Evtushenko L.I."/>
        </authorList>
    </citation>
    <scope>NUCLEOTIDE SEQUENCE [LARGE SCALE GENOMIC DNA]</scope>
    <source>
        <strain evidence="2 3">VKM Ac-2886</strain>
    </source>
</reference>
<dbReference type="AlphaFoldDB" id="A0A8I0SDD4"/>
<sequence>MITTPSNPNNGDEHNKKDGDTPAENAVPRDSSLPNDLTPLRSGQDEAHKRGSKLGELLLRGTIAGVAREVAARVFDQLQP</sequence>
<evidence type="ECO:0000313" key="3">
    <source>
        <dbReference type="Proteomes" id="UP000634579"/>
    </source>
</evidence>
<feature type="region of interest" description="Disordered" evidence="1">
    <location>
        <begin position="1"/>
        <end position="51"/>
    </location>
</feature>
<comment type="caution">
    <text evidence="2">The sequence shown here is derived from an EMBL/GenBank/DDBJ whole genome shotgun (WGS) entry which is preliminary data.</text>
</comment>
<organism evidence="2 3">
    <name type="scientific">Clavibacter phaseoli</name>
    <dbReference type="NCBI Taxonomy" id="1734031"/>
    <lineage>
        <taxon>Bacteria</taxon>
        <taxon>Bacillati</taxon>
        <taxon>Actinomycetota</taxon>
        <taxon>Actinomycetes</taxon>
        <taxon>Micrococcales</taxon>
        <taxon>Microbacteriaceae</taxon>
        <taxon>Clavibacter</taxon>
    </lineage>
</organism>
<protein>
    <submittedName>
        <fullName evidence="2">Uncharacterized protein</fullName>
    </submittedName>
</protein>
<evidence type="ECO:0000313" key="2">
    <source>
        <dbReference type="EMBL" id="MBF4632726.1"/>
    </source>
</evidence>
<dbReference type="Proteomes" id="UP000634579">
    <property type="component" value="Unassembled WGS sequence"/>
</dbReference>
<dbReference type="EMBL" id="JADKRP010000007">
    <property type="protein sequence ID" value="MBF4632726.1"/>
    <property type="molecule type" value="Genomic_DNA"/>
</dbReference>
<accession>A0A8I0SDD4</accession>
<dbReference type="RefSeq" id="WP_194676292.1">
    <property type="nucleotide sequence ID" value="NZ_JADKRP010000007.1"/>
</dbReference>
<proteinExistence type="predicted"/>
<name>A0A8I0SDD4_9MICO</name>
<feature type="compositionally biased region" description="Basic and acidic residues" evidence="1">
    <location>
        <begin position="11"/>
        <end position="20"/>
    </location>
</feature>
<gene>
    <name evidence="2" type="ORF">ITJ42_16015</name>
</gene>
<feature type="compositionally biased region" description="Polar residues" evidence="1">
    <location>
        <begin position="1"/>
        <end position="10"/>
    </location>
</feature>
<evidence type="ECO:0000256" key="1">
    <source>
        <dbReference type="SAM" id="MobiDB-lite"/>
    </source>
</evidence>
<keyword evidence="3" id="KW-1185">Reference proteome</keyword>